<gene>
    <name evidence="1" type="ORF">CCMP2556_LOCUS46253</name>
</gene>
<protein>
    <submittedName>
        <fullName evidence="1">Uncharacterized protein</fullName>
    </submittedName>
</protein>
<evidence type="ECO:0000313" key="1">
    <source>
        <dbReference type="EMBL" id="CAK9097431.1"/>
    </source>
</evidence>
<proteinExistence type="predicted"/>
<accession>A0ABP0RDP9</accession>
<name>A0ABP0RDP9_9DINO</name>
<dbReference type="EMBL" id="CAXAMN010025728">
    <property type="protein sequence ID" value="CAK9097431.1"/>
    <property type="molecule type" value="Genomic_DNA"/>
</dbReference>
<comment type="caution">
    <text evidence="1">The sequence shown here is derived from an EMBL/GenBank/DDBJ whole genome shotgun (WGS) entry which is preliminary data.</text>
</comment>
<keyword evidence="2" id="KW-1185">Reference proteome</keyword>
<organism evidence="1 2">
    <name type="scientific">Durusdinium trenchii</name>
    <dbReference type="NCBI Taxonomy" id="1381693"/>
    <lineage>
        <taxon>Eukaryota</taxon>
        <taxon>Sar</taxon>
        <taxon>Alveolata</taxon>
        <taxon>Dinophyceae</taxon>
        <taxon>Suessiales</taxon>
        <taxon>Symbiodiniaceae</taxon>
        <taxon>Durusdinium</taxon>
    </lineage>
</organism>
<sequence>MQEVDASRVLGKCQRPLALAGEGVDRQSVGCQSVSLFERSIARRMCCKGSNFAAAAGAVALWTCRRASRVRVLAKEKERAGMVHLPHGLSEEEVVSYELADEDFSLCEEEEEEWRQYDEEVSQFKKLVLECGSDLSSSSRSAFSRPSIRDSQDLPGPFGDCCSEAILPQNESGGTDGQSQPSALVFGEKLTSRHFELPREYRQRLENEGTAVVVTTGSGENALVLLSHVPDQPQLLPVVSETFRMQEVKLVRGWLETMDDGVVMGAFEVSDLNDQPLSSERTAQLERALMQAGRGTSRPCVTACGPECCLSNLPNSTSPAATAGSQ</sequence>
<reference evidence="1 2" key="1">
    <citation type="submission" date="2024-02" db="EMBL/GenBank/DDBJ databases">
        <authorList>
            <person name="Chen Y."/>
            <person name="Shah S."/>
            <person name="Dougan E. K."/>
            <person name="Thang M."/>
            <person name="Chan C."/>
        </authorList>
    </citation>
    <scope>NUCLEOTIDE SEQUENCE [LARGE SCALE GENOMIC DNA]</scope>
</reference>
<evidence type="ECO:0000313" key="2">
    <source>
        <dbReference type="Proteomes" id="UP001642484"/>
    </source>
</evidence>
<dbReference type="Proteomes" id="UP001642484">
    <property type="component" value="Unassembled WGS sequence"/>
</dbReference>